<keyword evidence="9" id="KW-1185">Reference proteome</keyword>
<evidence type="ECO:0000259" key="7">
    <source>
        <dbReference type="PROSITE" id="PS50011"/>
    </source>
</evidence>
<feature type="compositionally biased region" description="Low complexity" evidence="6">
    <location>
        <begin position="623"/>
        <end position="637"/>
    </location>
</feature>
<dbReference type="InterPro" id="IPR000719">
    <property type="entry name" value="Prot_kinase_dom"/>
</dbReference>
<keyword evidence="2" id="KW-0808">Transferase</keyword>
<evidence type="ECO:0000313" key="9">
    <source>
        <dbReference type="Proteomes" id="UP000256328"/>
    </source>
</evidence>
<dbReference type="Gene3D" id="1.10.510.10">
    <property type="entry name" value="Transferase(Phosphotransferase) domain 1"/>
    <property type="match status" value="1"/>
</dbReference>
<feature type="region of interest" description="Disordered" evidence="6">
    <location>
        <begin position="576"/>
        <end position="596"/>
    </location>
</feature>
<feature type="region of interest" description="Disordered" evidence="6">
    <location>
        <begin position="447"/>
        <end position="475"/>
    </location>
</feature>
<dbReference type="PANTHER" id="PTHR43671">
    <property type="entry name" value="SERINE/THREONINE-PROTEIN KINASE NEK"/>
    <property type="match status" value="1"/>
</dbReference>
<dbReference type="GO" id="GO:0004674">
    <property type="term" value="F:protein serine/threonine kinase activity"/>
    <property type="evidence" value="ECO:0007669"/>
    <property type="project" value="UniProtKB-EC"/>
</dbReference>
<evidence type="ECO:0000256" key="2">
    <source>
        <dbReference type="ARBA" id="ARBA00022679"/>
    </source>
</evidence>
<dbReference type="PROSITE" id="PS00108">
    <property type="entry name" value="PROTEIN_KINASE_ST"/>
    <property type="match status" value="1"/>
</dbReference>
<evidence type="ECO:0000313" key="8">
    <source>
        <dbReference type="EMBL" id="RDW66852.1"/>
    </source>
</evidence>
<dbReference type="InterPro" id="IPR011009">
    <property type="entry name" value="Kinase-like_dom_sf"/>
</dbReference>
<dbReference type="OrthoDB" id="310217at2759"/>
<dbReference type="InterPro" id="IPR008271">
    <property type="entry name" value="Ser/Thr_kinase_AS"/>
</dbReference>
<dbReference type="Pfam" id="PF00069">
    <property type="entry name" value="Pkinase"/>
    <property type="match status" value="1"/>
</dbReference>
<feature type="compositionally biased region" description="Pro residues" evidence="6">
    <location>
        <begin position="638"/>
        <end position="663"/>
    </location>
</feature>
<dbReference type="EC" id="2.7.11.1" evidence="1"/>
<feature type="compositionally biased region" description="Basic and acidic residues" evidence="6">
    <location>
        <begin position="447"/>
        <end position="464"/>
    </location>
</feature>
<dbReference type="SUPFAM" id="SSF56112">
    <property type="entry name" value="Protein kinase-like (PK-like)"/>
    <property type="match status" value="1"/>
</dbReference>
<dbReference type="CDD" id="cd00180">
    <property type="entry name" value="PKc"/>
    <property type="match status" value="1"/>
</dbReference>
<name>A0A3D8QYH4_9HELO</name>
<keyword evidence="3" id="KW-0547">Nucleotide-binding</keyword>
<feature type="domain" description="Protein kinase" evidence="7">
    <location>
        <begin position="23"/>
        <end position="392"/>
    </location>
</feature>
<feature type="region of interest" description="Disordered" evidence="6">
    <location>
        <begin position="623"/>
        <end position="663"/>
    </location>
</feature>
<gene>
    <name evidence="8" type="ORF">BP5796_09601</name>
</gene>
<evidence type="ECO:0000256" key="6">
    <source>
        <dbReference type="SAM" id="MobiDB-lite"/>
    </source>
</evidence>
<keyword evidence="4" id="KW-0418">Kinase</keyword>
<dbReference type="EMBL" id="PDLN01000014">
    <property type="protein sequence ID" value="RDW66852.1"/>
    <property type="molecule type" value="Genomic_DNA"/>
</dbReference>
<dbReference type="SMART" id="SM00220">
    <property type="entry name" value="S_TKc"/>
    <property type="match status" value="1"/>
</dbReference>
<comment type="caution">
    <text evidence="8">The sequence shown here is derived from an EMBL/GenBank/DDBJ whole genome shotgun (WGS) entry which is preliminary data.</text>
</comment>
<keyword evidence="5" id="KW-0067">ATP-binding</keyword>
<reference evidence="8 9" key="1">
    <citation type="journal article" date="2018" name="IMA Fungus">
        <title>IMA Genome-F 9: Draft genome sequence of Annulohypoxylon stygium, Aspergillus mulundensis, Berkeleyomyces basicola (syn. Thielaviopsis basicola), Ceratocystis smalleyi, two Cercospora beticola strains, Coleophoma cylindrospora, Fusarium fracticaudum, Phialophora cf. hyalina, and Morchella septimelata.</title>
        <authorList>
            <person name="Wingfield B.D."/>
            <person name="Bills G.F."/>
            <person name="Dong Y."/>
            <person name="Huang W."/>
            <person name="Nel W.J."/>
            <person name="Swalarsk-Parry B.S."/>
            <person name="Vaghefi N."/>
            <person name="Wilken P.M."/>
            <person name="An Z."/>
            <person name="de Beer Z.W."/>
            <person name="De Vos L."/>
            <person name="Chen L."/>
            <person name="Duong T.A."/>
            <person name="Gao Y."/>
            <person name="Hammerbacher A."/>
            <person name="Kikkert J.R."/>
            <person name="Li Y."/>
            <person name="Li H."/>
            <person name="Li K."/>
            <person name="Li Q."/>
            <person name="Liu X."/>
            <person name="Ma X."/>
            <person name="Naidoo K."/>
            <person name="Pethybridge S.J."/>
            <person name="Sun J."/>
            <person name="Steenkamp E.T."/>
            <person name="van der Nest M.A."/>
            <person name="van Wyk S."/>
            <person name="Wingfield M.J."/>
            <person name="Xiong C."/>
            <person name="Yue Q."/>
            <person name="Zhang X."/>
        </authorList>
    </citation>
    <scope>NUCLEOTIDE SEQUENCE [LARGE SCALE GENOMIC DNA]</scope>
    <source>
        <strain evidence="8 9">BP5796</strain>
    </source>
</reference>
<sequence length="761" mass="84736">MTLPQQAQWLNGLTEINYLSPDWKPLRVLGRGGQGIVGLWEHKVDKRRIAVKQATYTSTRPGLQWEANILAMLRHTNSGHIPHMIGEMEAGVGAGDAGQTFDTGPVHRMKLEYCPGGTLWDWLSQRWDIALYQKGPASVDEKTLWEIFHCLARGVLAIHHGSEDPSAPRWGHGEICHFDLKLENILISAPLLDVEHKRKPAFKIADFGSSQQVPIEQDRAFNQKFNWAGTYPWVLPEQGKGRSRSKPNQPEFKRPWLREHAGVATLDPKFFRNLDYSPNGSYHYGTASNIWQIGLIMWCLQKWKFEPDWIYDYMCLYRWDSSDRLSAGGWIVGDDEDRDLAEGKDAPPSQYSQTLRTTIAECLLVEQSSRIDPKALFHQTKEALENYQHDSILPFAASIPIPGSASLRPMDEDIPEPDAEQRAIPVNSYEELQKVIFDGKVQARRFVEEEPPELPHKKGKEVRFSRAPGQSSLAQDPAPVEYADPISPVNLPLGNLALNALNQPGGQVPEPWHPPPNAFNNQPKVHAAIVGPSVDVNALLGLPPVNPFVDVPNNQPRDLVAETQRMAQILSQRFPIHPPNANVRSPPAAPVSGSVEQQTTVAAQAQIRAQALLRLAQLEVQTRGQPQGQAQAQQAHPAPAPVQPAPVQPAPAQPAPAQPAPAQAPPIRLIRQIAFLTDQSTHRFQMAPQPQRIYYMRRVPANMLVQNVKTLLHNSQGCPIQPHLQKYVNNGQLITNNMSVADLVLYGNIITVTVYPEPGGP</sequence>
<dbReference type="Proteomes" id="UP000256328">
    <property type="component" value="Unassembled WGS sequence"/>
</dbReference>
<dbReference type="PANTHER" id="PTHR43671:SF13">
    <property type="entry name" value="SERINE_THREONINE-PROTEIN KINASE NEK2"/>
    <property type="match status" value="1"/>
</dbReference>
<dbReference type="AlphaFoldDB" id="A0A3D8QYH4"/>
<organism evidence="8 9">
    <name type="scientific">Coleophoma crateriformis</name>
    <dbReference type="NCBI Taxonomy" id="565419"/>
    <lineage>
        <taxon>Eukaryota</taxon>
        <taxon>Fungi</taxon>
        <taxon>Dikarya</taxon>
        <taxon>Ascomycota</taxon>
        <taxon>Pezizomycotina</taxon>
        <taxon>Leotiomycetes</taxon>
        <taxon>Helotiales</taxon>
        <taxon>Dermateaceae</taxon>
        <taxon>Coleophoma</taxon>
    </lineage>
</organism>
<dbReference type="Gene3D" id="3.30.200.20">
    <property type="entry name" value="Phosphorylase Kinase, domain 1"/>
    <property type="match status" value="1"/>
</dbReference>
<protein>
    <recommendedName>
        <fullName evidence="1">non-specific serine/threonine protein kinase</fullName>
        <ecNumber evidence="1">2.7.11.1</ecNumber>
    </recommendedName>
</protein>
<evidence type="ECO:0000256" key="1">
    <source>
        <dbReference type="ARBA" id="ARBA00012513"/>
    </source>
</evidence>
<proteinExistence type="predicted"/>
<evidence type="ECO:0000256" key="4">
    <source>
        <dbReference type="ARBA" id="ARBA00022777"/>
    </source>
</evidence>
<dbReference type="PROSITE" id="PS50011">
    <property type="entry name" value="PROTEIN_KINASE_DOM"/>
    <property type="match status" value="1"/>
</dbReference>
<evidence type="ECO:0000256" key="5">
    <source>
        <dbReference type="ARBA" id="ARBA00022840"/>
    </source>
</evidence>
<dbReference type="GO" id="GO:0005524">
    <property type="term" value="F:ATP binding"/>
    <property type="evidence" value="ECO:0007669"/>
    <property type="project" value="UniProtKB-KW"/>
</dbReference>
<evidence type="ECO:0000256" key="3">
    <source>
        <dbReference type="ARBA" id="ARBA00022741"/>
    </source>
</evidence>
<accession>A0A3D8QYH4</accession>
<dbReference type="InterPro" id="IPR050660">
    <property type="entry name" value="NEK_Ser/Thr_kinase"/>
</dbReference>